<sequence length="74" mass="8093">MSNFIHYSESEPIISDDGRTVDFSAGSFEGDDQPFIWLYVNGFHGGGALLTMDEAQEFARKLLDTADELSGGES</sequence>
<name>A0A7I9Y4F1_MYCAL</name>
<dbReference type="EMBL" id="BLKY01000001">
    <property type="protein sequence ID" value="GFG83353.1"/>
    <property type="molecule type" value="Genomic_DNA"/>
</dbReference>
<evidence type="ECO:0000313" key="2">
    <source>
        <dbReference type="Proteomes" id="UP000465305"/>
    </source>
</evidence>
<proteinExistence type="predicted"/>
<evidence type="ECO:0000313" key="1">
    <source>
        <dbReference type="EMBL" id="GFG83353.1"/>
    </source>
</evidence>
<protein>
    <submittedName>
        <fullName evidence="1">Uncharacterized protein</fullName>
    </submittedName>
</protein>
<comment type="caution">
    <text evidence="1">The sequence shown here is derived from an EMBL/GenBank/DDBJ whole genome shotgun (WGS) entry which is preliminary data.</text>
</comment>
<accession>A0A7I9Y4F1</accession>
<gene>
    <name evidence="1" type="ORF">MALGJ_00290</name>
</gene>
<dbReference type="RefSeq" id="WP_083037695.1">
    <property type="nucleotide sequence ID" value="NZ_BLKY01000001.1"/>
</dbReference>
<reference evidence="1 2" key="1">
    <citation type="journal article" date="2019" name="Emerg. Microbes Infect.">
        <title>Comprehensive subspecies identification of 175 nontuberculous mycobacteria species based on 7547 genomic profiles.</title>
        <authorList>
            <person name="Matsumoto Y."/>
            <person name="Kinjo T."/>
            <person name="Motooka D."/>
            <person name="Nabeya D."/>
            <person name="Jung N."/>
            <person name="Uechi K."/>
            <person name="Horii T."/>
            <person name="Iida T."/>
            <person name="Fujita J."/>
            <person name="Nakamura S."/>
        </authorList>
    </citation>
    <scope>NUCLEOTIDE SEQUENCE [LARGE SCALE GENOMIC DNA]</scope>
    <source>
        <strain evidence="1 2">JCM 30723</strain>
    </source>
</reference>
<organism evidence="1 2">
    <name type="scientific">Mycolicibacter algericus</name>
    <name type="common">Mycobacterium algericum</name>
    <dbReference type="NCBI Taxonomy" id="1288388"/>
    <lineage>
        <taxon>Bacteria</taxon>
        <taxon>Bacillati</taxon>
        <taxon>Actinomycetota</taxon>
        <taxon>Actinomycetes</taxon>
        <taxon>Mycobacteriales</taxon>
        <taxon>Mycobacteriaceae</taxon>
        <taxon>Mycolicibacter</taxon>
    </lineage>
</organism>
<dbReference type="Proteomes" id="UP000465305">
    <property type="component" value="Unassembled WGS sequence"/>
</dbReference>
<dbReference type="AlphaFoldDB" id="A0A7I9Y4F1"/>